<evidence type="ECO:0000313" key="2">
    <source>
        <dbReference type="EMBL" id="KAJ7323100.1"/>
    </source>
</evidence>
<reference evidence="2" key="1">
    <citation type="submission" date="2023-01" db="EMBL/GenBank/DDBJ databases">
        <title>Genome assembly of the deep-sea coral Lophelia pertusa.</title>
        <authorList>
            <person name="Herrera S."/>
            <person name="Cordes E."/>
        </authorList>
    </citation>
    <scope>NUCLEOTIDE SEQUENCE</scope>
    <source>
        <strain evidence="2">USNM1676648</strain>
        <tissue evidence="2">Polyp</tissue>
    </source>
</reference>
<comment type="caution">
    <text evidence="2">The sequence shown here is derived from an EMBL/GenBank/DDBJ whole genome shotgun (WGS) entry which is preliminary data.</text>
</comment>
<dbReference type="Proteomes" id="UP001163046">
    <property type="component" value="Unassembled WGS sequence"/>
</dbReference>
<name>A0A9X0CE71_9CNID</name>
<evidence type="ECO:0000256" key="1">
    <source>
        <dbReference type="SAM" id="MobiDB-lite"/>
    </source>
</evidence>
<evidence type="ECO:0000313" key="3">
    <source>
        <dbReference type="Proteomes" id="UP001163046"/>
    </source>
</evidence>
<protein>
    <submittedName>
        <fullName evidence="2">Uncharacterized protein</fullName>
    </submittedName>
</protein>
<accession>A0A9X0CE71</accession>
<gene>
    <name evidence="2" type="ORF">OS493_032672</name>
</gene>
<dbReference type="AlphaFoldDB" id="A0A9X0CE71"/>
<dbReference type="EMBL" id="MU827818">
    <property type="protein sequence ID" value="KAJ7323100.1"/>
    <property type="molecule type" value="Genomic_DNA"/>
</dbReference>
<organism evidence="2 3">
    <name type="scientific">Desmophyllum pertusum</name>
    <dbReference type="NCBI Taxonomy" id="174260"/>
    <lineage>
        <taxon>Eukaryota</taxon>
        <taxon>Metazoa</taxon>
        <taxon>Cnidaria</taxon>
        <taxon>Anthozoa</taxon>
        <taxon>Hexacorallia</taxon>
        <taxon>Scleractinia</taxon>
        <taxon>Caryophylliina</taxon>
        <taxon>Caryophylliidae</taxon>
        <taxon>Desmophyllum</taxon>
    </lineage>
</organism>
<feature type="region of interest" description="Disordered" evidence="1">
    <location>
        <begin position="1"/>
        <end position="30"/>
    </location>
</feature>
<keyword evidence="3" id="KW-1185">Reference proteome</keyword>
<feature type="region of interest" description="Disordered" evidence="1">
    <location>
        <begin position="47"/>
        <end position="81"/>
    </location>
</feature>
<proteinExistence type="predicted"/>
<sequence length="255" mass="27610">MDSGQRDLPVSLSEVLPTRGRPYRFPPESSITQVCLEVPGSRGICSGRVSSGLEPMDVLNPSSHSPPSSDSEESQRRSDDSALGCTQLEGTTMVSPTHSNAGGPAITAIPVQISPVPAILTNGTSPPVDVPSSNNAIWASPLREPLKRKFRQGVAEQCENLGKTKRGENPSVLKEKSYDALKTFSWLKIVQEAQERCPDIIDFIVTVFTVCAPAHREQANVVKKGKSRIPVIGLAYAVMMHQANQQLSLILRRSD</sequence>